<reference evidence="8 9" key="1">
    <citation type="submission" date="2024-05" db="EMBL/GenBank/DDBJ databases">
        <title>Genetic variation in Jamaican populations of the coffee berry borer (Hypothenemus hampei).</title>
        <authorList>
            <person name="Errbii M."/>
            <person name="Myrie A."/>
        </authorList>
    </citation>
    <scope>NUCLEOTIDE SEQUENCE [LARGE SCALE GENOMIC DNA]</scope>
    <source>
        <strain evidence="8">JA-Hopewell-2020-01-JO</strain>
        <tissue evidence="8">Whole body</tissue>
    </source>
</reference>
<evidence type="ECO:0000256" key="7">
    <source>
        <dbReference type="SAM" id="SignalP"/>
    </source>
</evidence>
<gene>
    <name evidence="8" type="ORF">ABEB36_006649</name>
</gene>
<sequence>MFYEFLSLLCVSALWGLTNPYIKKNSKSIEKIKSESIFIQFFLELKYLMTNFHYLIPMGLNQLGSLLYFITLQNIDLTLSVPLANSLTFIFTAMSGIHLKERRPSKRILFGCAFILIGTGLCCYDKHR</sequence>
<proteinExistence type="inferred from homology"/>
<dbReference type="PANTHER" id="PTHR28668:SF1">
    <property type="entry name" value="TRANSMEMBRANE PROTEIN 234"/>
    <property type="match status" value="1"/>
</dbReference>
<feature type="transmembrane region" description="Helical" evidence="6">
    <location>
        <begin position="108"/>
        <end position="124"/>
    </location>
</feature>
<evidence type="ECO:0000256" key="5">
    <source>
        <dbReference type="ARBA" id="ARBA00023136"/>
    </source>
</evidence>
<comment type="similarity">
    <text evidence="2">Belongs to the TMEM234 family.</text>
</comment>
<feature type="signal peptide" evidence="7">
    <location>
        <begin position="1"/>
        <end position="16"/>
    </location>
</feature>
<keyword evidence="5 6" id="KW-0472">Membrane</keyword>
<dbReference type="GO" id="GO:0016020">
    <property type="term" value="C:membrane"/>
    <property type="evidence" value="ECO:0007669"/>
    <property type="project" value="UniProtKB-SubCell"/>
</dbReference>
<dbReference type="Pfam" id="PF10639">
    <property type="entry name" value="TMEM234"/>
    <property type="match status" value="1"/>
</dbReference>
<dbReference type="PANTHER" id="PTHR28668">
    <property type="entry name" value="TRANSMEMBRANE PROTEIN 234"/>
    <property type="match status" value="1"/>
</dbReference>
<keyword evidence="9" id="KW-1185">Reference proteome</keyword>
<dbReference type="InterPro" id="IPR018908">
    <property type="entry name" value="TMEM234"/>
</dbReference>
<dbReference type="Gene3D" id="1.10.3730.20">
    <property type="match status" value="1"/>
</dbReference>
<evidence type="ECO:0000256" key="3">
    <source>
        <dbReference type="ARBA" id="ARBA00022692"/>
    </source>
</evidence>
<evidence type="ECO:0000256" key="6">
    <source>
        <dbReference type="SAM" id="Phobius"/>
    </source>
</evidence>
<evidence type="ECO:0000256" key="4">
    <source>
        <dbReference type="ARBA" id="ARBA00022989"/>
    </source>
</evidence>
<comment type="subcellular location">
    <subcellularLocation>
        <location evidence="1">Membrane</location>
        <topology evidence="1">Multi-pass membrane protein</topology>
    </subcellularLocation>
</comment>
<protein>
    <recommendedName>
        <fullName evidence="10">Transmembrane protein 234</fullName>
    </recommendedName>
</protein>
<accession>A0ABD1ERA1</accession>
<feature type="chain" id="PRO_5044868011" description="Transmembrane protein 234" evidence="7">
    <location>
        <begin position="17"/>
        <end position="128"/>
    </location>
</feature>
<feature type="transmembrane region" description="Helical" evidence="6">
    <location>
        <begin position="77"/>
        <end position="96"/>
    </location>
</feature>
<evidence type="ECO:0000313" key="8">
    <source>
        <dbReference type="EMBL" id="KAL1501304.1"/>
    </source>
</evidence>
<dbReference type="EMBL" id="JBDJPC010000005">
    <property type="protein sequence ID" value="KAL1501304.1"/>
    <property type="molecule type" value="Genomic_DNA"/>
</dbReference>
<keyword evidence="4 6" id="KW-1133">Transmembrane helix</keyword>
<organism evidence="8 9">
    <name type="scientific">Hypothenemus hampei</name>
    <name type="common">Coffee berry borer</name>
    <dbReference type="NCBI Taxonomy" id="57062"/>
    <lineage>
        <taxon>Eukaryota</taxon>
        <taxon>Metazoa</taxon>
        <taxon>Ecdysozoa</taxon>
        <taxon>Arthropoda</taxon>
        <taxon>Hexapoda</taxon>
        <taxon>Insecta</taxon>
        <taxon>Pterygota</taxon>
        <taxon>Neoptera</taxon>
        <taxon>Endopterygota</taxon>
        <taxon>Coleoptera</taxon>
        <taxon>Polyphaga</taxon>
        <taxon>Cucujiformia</taxon>
        <taxon>Curculionidae</taxon>
        <taxon>Scolytinae</taxon>
        <taxon>Hypothenemus</taxon>
    </lineage>
</organism>
<keyword evidence="3 6" id="KW-0812">Transmembrane</keyword>
<feature type="transmembrane region" description="Helical" evidence="6">
    <location>
        <begin position="52"/>
        <end position="70"/>
    </location>
</feature>
<dbReference type="SUPFAM" id="SSF103481">
    <property type="entry name" value="Multidrug resistance efflux transporter EmrE"/>
    <property type="match status" value="1"/>
</dbReference>
<keyword evidence="7" id="KW-0732">Signal</keyword>
<dbReference type="AlphaFoldDB" id="A0ABD1ERA1"/>
<evidence type="ECO:0000313" key="9">
    <source>
        <dbReference type="Proteomes" id="UP001566132"/>
    </source>
</evidence>
<dbReference type="Proteomes" id="UP001566132">
    <property type="component" value="Unassembled WGS sequence"/>
</dbReference>
<evidence type="ECO:0000256" key="2">
    <source>
        <dbReference type="ARBA" id="ARBA00005977"/>
    </source>
</evidence>
<name>A0ABD1ERA1_HYPHA</name>
<comment type="caution">
    <text evidence="8">The sequence shown here is derived from an EMBL/GenBank/DDBJ whole genome shotgun (WGS) entry which is preliminary data.</text>
</comment>
<dbReference type="InterPro" id="IPR037185">
    <property type="entry name" value="EmrE-like"/>
</dbReference>
<evidence type="ECO:0008006" key="10">
    <source>
        <dbReference type="Google" id="ProtNLM"/>
    </source>
</evidence>
<evidence type="ECO:0000256" key="1">
    <source>
        <dbReference type="ARBA" id="ARBA00004141"/>
    </source>
</evidence>